<reference evidence="2 3" key="1">
    <citation type="submission" date="2022-05" db="EMBL/GenBank/DDBJ databases">
        <authorList>
            <consortium name="Genoscope - CEA"/>
            <person name="William W."/>
        </authorList>
    </citation>
    <scope>NUCLEOTIDE SEQUENCE [LARGE SCALE GENOMIC DNA]</scope>
</reference>
<keyword evidence="1" id="KW-0175">Coiled coil</keyword>
<dbReference type="EMBL" id="CALNXK010000361">
    <property type="protein sequence ID" value="CAH3183704.1"/>
    <property type="molecule type" value="Genomic_DNA"/>
</dbReference>
<comment type="caution">
    <text evidence="2">The sequence shown here is derived from an EMBL/GenBank/DDBJ whole genome shotgun (WGS) entry which is preliminary data.</text>
</comment>
<evidence type="ECO:0000313" key="3">
    <source>
        <dbReference type="Proteomes" id="UP001159405"/>
    </source>
</evidence>
<accession>A0ABN8S056</accession>
<name>A0ABN8S056_9CNID</name>
<keyword evidence="3" id="KW-1185">Reference proteome</keyword>
<evidence type="ECO:0000313" key="2">
    <source>
        <dbReference type="EMBL" id="CAH3183704.1"/>
    </source>
</evidence>
<gene>
    <name evidence="2" type="ORF">PLOB_00029067</name>
</gene>
<protein>
    <submittedName>
        <fullName evidence="2">Uncharacterized protein</fullName>
    </submittedName>
</protein>
<organism evidence="2 3">
    <name type="scientific">Porites lobata</name>
    <dbReference type="NCBI Taxonomy" id="104759"/>
    <lineage>
        <taxon>Eukaryota</taxon>
        <taxon>Metazoa</taxon>
        <taxon>Cnidaria</taxon>
        <taxon>Anthozoa</taxon>
        <taxon>Hexacorallia</taxon>
        <taxon>Scleractinia</taxon>
        <taxon>Fungiina</taxon>
        <taxon>Poritidae</taxon>
        <taxon>Porites</taxon>
    </lineage>
</organism>
<feature type="coiled-coil region" evidence="1">
    <location>
        <begin position="221"/>
        <end position="279"/>
    </location>
</feature>
<proteinExistence type="predicted"/>
<feature type="coiled-coil region" evidence="1">
    <location>
        <begin position="63"/>
        <end position="160"/>
    </location>
</feature>
<sequence length="440" mass="50146">MDTSWISSATSGMLNYVYNSITGDDESAATHRTRNATICKGMVVTDLPTNNYEPLEVSHARAMAKKYNREKELEEKIAVLKAQCNAKSNENARLQDKVAEGMKKEDDLTRKLEEKEKLIKRAKKCIFVTKEKLNKKEEELQELNKELLSVKDSLTNQSKANESLASQIKDLKSVLVRREENHKKQQLLIRSLAEDAKSKLETANFYRSTMNNELNLSKGRERDLKEEKASLKKHVEVLERALEEKTKQDNVRDLQTTQLQTMTNLLKKAENIIKEIKEKHCCELAVIKRELTSSRDRKIDLQTMDVFVNQQLRDLKVDLERMTKGTNDESHSITFRADSDKSLQQPGPAVMSAAEEAKPLPRPSSHVILVSDPPAPTVTQTNQNLNNPPNVIINVNTSCENATVFHMIATVAWIVMTKVQPSERFIGAEMIMENRLWSRT</sequence>
<dbReference type="Proteomes" id="UP001159405">
    <property type="component" value="Unassembled WGS sequence"/>
</dbReference>
<evidence type="ECO:0000256" key="1">
    <source>
        <dbReference type="SAM" id="Coils"/>
    </source>
</evidence>